<dbReference type="RefSeq" id="WP_013565319.1">
    <property type="nucleotide sequence ID" value="NC_014962.1"/>
</dbReference>
<reference key="1">
    <citation type="submission" date="2010-11" db="EMBL/GenBank/DDBJ databases">
        <title>The complete sequence of chromosome of Isophaera pallida ATCC 43644.</title>
        <authorList>
            <consortium name="US DOE Joint Genome Institute (JGI-PGF)"/>
            <person name="Lucas S."/>
            <person name="Copeland A."/>
            <person name="Lapidus A."/>
            <person name="Bruce D."/>
            <person name="Goodwin L."/>
            <person name="Pitluck S."/>
            <person name="Kyrpides N."/>
            <person name="Mavromatis K."/>
            <person name="Pagani I."/>
            <person name="Ivanova N."/>
            <person name="Saunders E."/>
            <person name="Brettin T."/>
            <person name="Detter J.C."/>
            <person name="Han C."/>
            <person name="Tapia R."/>
            <person name="Land M."/>
            <person name="Hauser L."/>
            <person name="Markowitz V."/>
            <person name="Cheng J.-F."/>
            <person name="Hugenholtz P."/>
            <person name="Woyke T."/>
            <person name="Wu D."/>
            <person name="Eisen J.A."/>
        </authorList>
    </citation>
    <scope>NUCLEOTIDE SEQUENCE</scope>
    <source>
        <strain>ATCC 43644</strain>
    </source>
</reference>
<evidence type="ECO:0000313" key="1">
    <source>
        <dbReference type="EMBL" id="ADV63031.1"/>
    </source>
</evidence>
<dbReference type="STRING" id="575540.Isop_2457"/>
<accession>E8QXI3</accession>
<dbReference type="InParanoid" id="E8QXI3"/>
<dbReference type="AlphaFoldDB" id="E8QXI3"/>
<evidence type="ECO:0000313" key="2">
    <source>
        <dbReference type="Proteomes" id="UP000008631"/>
    </source>
</evidence>
<proteinExistence type="predicted"/>
<organism evidence="1 2">
    <name type="scientific">Isosphaera pallida (strain ATCC 43644 / DSM 9630 / IS1B)</name>
    <dbReference type="NCBI Taxonomy" id="575540"/>
    <lineage>
        <taxon>Bacteria</taxon>
        <taxon>Pseudomonadati</taxon>
        <taxon>Planctomycetota</taxon>
        <taxon>Planctomycetia</taxon>
        <taxon>Isosphaerales</taxon>
        <taxon>Isosphaeraceae</taxon>
        <taxon>Isosphaera</taxon>
    </lineage>
</organism>
<dbReference type="OrthoDB" id="232875at2"/>
<dbReference type="KEGG" id="ipa:Isop_2457"/>
<dbReference type="EMBL" id="CP002353">
    <property type="protein sequence ID" value="ADV63031.1"/>
    <property type="molecule type" value="Genomic_DNA"/>
</dbReference>
<dbReference type="eggNOG" id="ENOG502Z7R6">
    <property type="taxonomic scope" value="Bacteria"/>
</dbReference>
<gene>
    <name evidence="1" type="ordered locus">Isop_2457</name>
</gene>
<dbReference type="Proteomes" id="UP000008631">
    <property type="component" value="Chromosome"/>
</dbReference>
<keyword evidence="2" id="KW-1185">Reference proteome</keyword>
<protein>
    <submittedName>
        <fullName evidence="1">Uncharacterized protein</fullName>
    </submittedName>
</protein>
<dbReference type="HOGENOM" id="CLU_695941_0_0_0"/>
<sequence length="396" mass="44956">MATFRLRRFSNPEVLRAIAPRRLIAFLEPHRAFFEARGLVFPRAPSTGPIDYEALVDLFMDPGAGLPKELLDALFLVDEMATPHGMDALLEDARCSGLPLDEAAEDSPADVAVQVWLLDCRLLESKHAEQFLVRPRSFECYQTGRAKVPPFTLPDTTVCGNLERDLDDWFEEKKRGRGTRVFVYPREDGVWFLVRHGEPFKREESLNGPETVSVCYRPLKYDVLVYQPQIGELRVNARSKHEKRLYRTQFGKHFFGDEDFFPGDSKYTLEPLLTRGEAALACVDVPGMEWVRLREAHFFLGGPSNEVQSHRADDVFAAFRSRDGKPPAGRIIRAVFQVKFTDSKRPRSVTIRPSNIAQYTRDDDAELVEQWLRRRGFILAGADTGRGEGHATLASA</sequence>
<name>E8QXI3_ISOPI</name>
<reference evidence="1 2" key="2">
    <citation type="journal article" date="2011" name="Stand. Genomic Sci.">
        <title>Complete genome sequence of Isosphaera pallida type strain (IS1B).</title>
        <authorList>
            <consortium name="US DOE Joint Genome Institute (JGI-PGF)"/>
            <person name="Goker M."/>
            <person name="Cleland D."/>
            <person name="Saunders E."/>
            <person name="Lapidus A."/>
            <person name="Nolan M."/>
            <person name="Lucas S."/>
            <person name="Hammon N."/>
            <person name="Deshpande S."/>
            <person name="Cheng J.F."/>
            <person name="Tapia R."/>
            <person name="Han C."/>
            <person name="Goodwin L."/>
            <person name="Pitluck S."/>
            <person name="Liolios K."/>
            <person name="Pagani I."/>
            <person name="Ivanova N."/>
            <person name="Mavromatis K."/>
            <person name="Pati A."/>
            <person name="Chen A."/>
            <person name="Palaniappan K."/>
            <person name="Land M."/>
            <person name="Hauser L."/>
            <person name="Chang Y.J."/>
            <person name="Jeffries C.D."/>
            <person name="Detter J.C."/>
            <person name="Beck B."/>
            <person name="Woyke T."/>
            <person name="Bristow J."/>
            <person name="Eisen J.A."/>
            <person name="Markowitz V."/>
            <person name="Hugenholtz P."/>
            <person name="Kyrpides N.C."/>
            <person name="Klenk H.P."/>
        </authorList>
    </citation>
    <scope>NUCLEOTIDE SEQUENCE [LARGE SCALE GENOMIC DNA]</scope>
    <source>
        <strain evidence="2">ATCC 43644 / DSM 9630 / IS1B</strain>
    </source>
</reference>